<organism evidence="1 2">
    <name type="scientific">Armillaria ostoyae</name>
    <name type="common">Armillaria root rot fungus</name>
    <dbReference type="NCBI Taxonomy" id="47428"/>
    <lineage>
        <taxon>Eukaryota</taxon>
        <taxon>Fungi</taxon>
        <taxon>Dikarya</taxon>
        <taxon>Basidiomycota</taxon>
        <taxon>Agaricomycotina</taxon>
        <taxon>Agaricomycetes</taxon>
        <taxon>Agaricomycetidae</taxon>
        <taxon>Agaricales</taxon>
        <taxon>Marasmiineae</taxon>
        <taxon>Physalacriaceae</taxon>
        <taxon>Armillaria</taxon>
    </lineage>
</organism>
<dbReference type="Proteomes" id="UP000219338">
    <property type="component" value="Unassembled WGS sequence"/>
</dbReference>
<dbReference type="OMA" id="YRVAEPW"/>
<sequence>MLTTSQRSSVIIPRLNALHTRKRYATPHSIRYLELKLPALQTPLTQRCTCEAQLCDHVAIDNPYRVAEPWNVLDYFSDSSVHSSNVSSRSDDTMNHSFMPNSVSFSSNTANGSLMPVPPAPIYLNYMGSRVFGPGPSRDAGNTPFNPTIQSYPSASSALSSIQGPDITQTQAYSPDNSFVQYLDHVYNDSYARQSGGSAMTGGYEYQYYSNAMYDATPEASPHPYA</sequence>
<protein>
    <submittedName>
        <fullName evidence="1">Uncharacterized protein</fullName>
    </submittedName>
</protein>
<name>A0A284R772_ARMOS</name>
<keyword evidence="2" id="KW-1185">Reference proteome</keyword>
<evidence type="ECO:0000313" key="1">
    <source>
        <dbReference type="EMBL" id="SJL04578.1"/>
    </source>
</evidence>
<dbReference type="AlphaFoldDB" id="A0A284R772"/>
<reference evidence="2" key="1">
    <citation type="journal article" date="2017" name="Nat. Ecol. Evol.">
        <title>Genome expansion and lineage-specific genetic innovations in the forest pathogenic fungi Armillaria.</title>
        <authorList>
            <person name="Sipos G."/>
            <person name="Prasanna A.N."/>
            <person name="Walter M.C."/>
            <person name="O'Connor E."/>
            <person name="Balint B."/>
            <person name="Krizsan K."/>
            <person name="Kiss B."/>
            <person name="Hess J."/>
            <person name="Varga T."/>
            <person name="Slot J."/>
            <person name="Riley R."/>
            <person name="Boka B."/>
            <person name="Rigling D."/>
            <person name="Barry K."/>
            <person name="Lee J."/>
            <person name="Mihaltcheva S."/>
            <person name="LaButti K."/>
            <person name="Lipzen A."/>
            <person name="Waldron R."/>
            <person name="Moloney N.M."/>
            <person name="Sperisen C."/>
            <person name="Kredics L."/>
            <person name="Vagvoelgyi C."/>
            <person name="Patrignani A."/>
            <person name="Fitzpatrick D."/>
            <person name="Nagy I."/>
            <person name="Doyle S."/>
            <person name="Anderson J.B."/>
            <person name="Grigoriev I.V."/>
            <person name="Gueldener U."/>
            <person name="Muensterkoetter M."/>
            <person name="Nagy L.G."/>
        </authorList>
    </citation>
    <scope>NUCLEOTIDE SEQUENCE [LARGE SCALE GENOMIC DNA]</scope>
    <source>
        <strain evidence="2">C18/9</strain>
    </source>
</reference>
<dbReference type="EMBL" id="FUEG01000005">
    <property type="protein sequence ID" value="SJL04578.1"/>
    <property type="molecule type" value="Genomic_DNA"/>
</dbReference>
<accession>A0A284R772</accession>
<gene>
    <name evidence="1" type="ORF">ARMOST_07945</name>
</gene>
<evidence type="ECO:0000313" key="2">
    <source>
        <dbReference type="Proteomes" id="UP000219338"/>
    </source>
</evidence>
<dbReference type="OrthoDB" id="2899647at2759"/>
<proteinExistence type="predicted"/>